<evidence type="ECO:0000313" key="3">
    <source>
        <dbReference type="Proteomes" id="UP000241394"/>
    </source>
</evidence>
<keyword evidence="1" id="KW-0472">Membrane</keyword>
<protein>
    <submittedName>
        <fullName evidence="2">Cytochrome P450 CYP13A10 like</fullName>
    </submittedName>
</protein>
<keyword evidence="3" id="KW-1185">Reference proteome</keyword>
<organism evidence="2 3">
    <name type="scientific">Actinidia chinensis var. chinensis</name>
    <name type="common">Chinese soft-hair kiwi</name>
    <dbReference type="NCBI Taxonomy" id="1590841"/>
    <lineage>
        <taxon>Eukaryota</taxon>
        <taxon>Viridiplantae</taxon>
        <taxon>Streptophyta</taxon>
        <taxon>Embryophyta</taxon>
        <taxon>Tracheophyta</taxon>
        <taxon>Spermatophyta</taxon>
        <taxon>Magnoliopsida</taxon>
        <taxon>eudicotyledons</taxon>
        <taxon>Gunneridae</taxon>
        <taxon>Pentapetalae</taxon>
        <taxon>asterids</taxon>
        <taxon>Ericales</taxon>
        <taxon>Actinidiaceae</taxon>
        <taxon>Actinidia</taxon>
    </lineage>
</organism>
<gene>
    <name evidence="2" type="ORF">CEY00_Acc10707</name>
</gene>
<comment type="caution">
    <text evidence="2">The sequence shown here is derived from an EMBL/GenBank/DDBJ whole genome shotgun (WGS) entry which is preliminary data.</text>
</comment>
<feature type="transmembrane region" description="Helical" evidence="1">
    <location>
        <begin position="33"/>
        <end position="53"/>
    </location>
</feature>
<evidence type="ECO:0000256" key="1">
    <source>
        <dbReference type="SAM" id="Phobius"/>
    </source>
</evidence>
<dbReference type="PANTHER" id="PTHR46431:SF5">
    <property type="entry name" value="EXPRESSED PROTEIN"/>
    <property type="match status" value="1"/>
</dbReference>
<keyword evidence="1" id="KW-0812">Transmembrane</keyword>
<dbReference type="Proteomes" id="UP000241394">
    <property type="component" value="Chromosome LG9"/>
</dbReference>
<dbReference type="InParanoid" id="A0A2R6R6L2"/>
<dbReference type="EMBL" id="NKQK01000009">
    <property type="protein sequence ID" value="PSS21658.1"/>
    <property type="molecule type" value="Genomic_DNA"/>
</dbReference>
<accession>A0A2R6R6L2</accession>
<reference evidence="3" key="2">
    <citation type="journal article" date="2018" name="BMC Genomics">
        <title>A manually annotated Actinidia chinensis var. chinensis (kiwifruit) genome highlights the challenges associated with draft genomes and gene prediction in plants.</title>
        <authorList>
            <person name="Pilkington S.M."/>
            <person name="Crowhurst R."/>
            <person name="Hilario E."/>
            <person name="Nardozza S."/>
            <person name="Fraser L."/>
            <person name="Peng Y."/>
            <person name="Gunaseelan K."/>
            <person name="Simpson R."/>
            <person name="Tahir J."/>
            <person name="Deroles S.C."/>
            <person name="Templeton K."/>
            <person name="Luo Z."/>
            <person name="Davy M."/>
            <person name="Cheng C."/>
            <person name="McNeilage M."/>
            <person name="Scaglione D."/>
            <person name="Liu Y."/>
            <person name="Zhang Q."/>
            <person name="Datson P."/>
            <person name="De Silva N."/>
            <person name="Gardiner S.E."/>
            <person name="Bassett H."/>
            <person name="Chagne D."/>
            <person name="McCallum J."/>
            <person name="Dzierzon H."/>
            <person name="Deng C."/>
            <person name="Wang Y.Y."/>
            <person name="Barron L."/>
            <person name="Manako K."/>
            <person name="Bowen J."/>
            <person name="Foster T.M."/>
            <person name="Erridge Z.A."/>
            <person name="Tiffin H."/>
            <person name="Waite C.N."/>
            <person name="Davies K.M."/>
            <person name="Grierson E.P."/>
            <person name="Laing W.A."/>
            <person name="Kirk R."/>
            <person name="Chen X."/>
            <person name="Wood M."/>
            <person name="Montefiori M."/>
            <person name="Brummell D.A."/>
            <person name="Schwinn K.E."/>
            <person name="Catanach A."/>
            <person name="Fullerton C."/>
            <person name="Li D."/>
            <person name="Meiyalaghan S."/>
            <person name="Nieuwenhuizen N."/>
            <person name="Read N."/>
            <person name="Prakash R."/>
            <person name="Hunter D."/>
            <person name="Zhang H."/>
            <person name="McKenzie M."/>
            <person name="Knabel M."/>
            <person name="Harris A."/>
            <person name="Allan A.C."/>
            <person name="Gleave A."/>
            <person name="Chen A."/>
            <person name="Janssen B.J."/>
            <person name="Plunkett B."/>
            <person name="Ampomah-Dwamena C."/>
            <person name="Voogd C."/>
            <person name="Leif D."/>
            <person name="Lafferty D."/>
            <person name="Souleyre E.J.F."/>
            <person name="Varkonyi-Gasic E."/>
            <person name="Gambi F."/>
            <person name="Hanley J."/>
            <person name="Yao J.L."/>
            <person name="Cheung J."/>
            <person name="David K.M."/>
            <person name="Warren B."/>
            <person name="Marsh K."/>
            <person name="Snowden K.C."/>
            <person name="Lin-Wang K."/>
            <person name="Brian L."/>
            <person name="Martinez-Sanchez M."/>
            <person name="Wang M."/>
            <person name="Ileperuma N."/>
            <person name="Macnee N."/>
            <person name="Campin R."/>
            <person name="McAtee P."/>
            <person name="Drummond R.S.M."/>
            <person name="Espley R.V."/>
            <person name="Ireland H.S."/>
            <person name="Wu R."/>
            <person name="Atkinson R.G."/>
            <person name="Karunairetnam S."/>
            <person name="Bulley S."/>
            <person name="Chunkath S."/>
            <person name="Hanley Z."/>
            <person name="Storey R."/>
            <person name="Thrimawithana A.H."/>
            <person name="Thomson S."/>
            <person name="David C."/>
            <person name="Testolin R."/>
            <person name="Huang H."/>
            <person name="Hellens R.P."/>
            <person name="Schaffer R.J."/>
        </authorList>
    </citation>
    <scope>NUCLEOTIDE SEQUENCE [LARGE SCALE GENOMIC DNA]</scope>
    <source>
        <strain evidence="3">cv. Red5</strain>
    </source>
</reference>
<proteinExistence type="predicted"/>
<dbReference type="OrthoDB" id="1728521at2759"/>
<sequence length="106" mass="11789">MVPESFIYIYSSRLIRTLADVKYGNHHLTTVEIIYNCISFVVAIFITVAFTIYAKRTLNEHQSVESNSTAPGSGHSNFEMENLPLCKAQVPGFVIDVIALMSCRSG</sequence>
<reference evidence="2 3" key="1">
    <citation type="submission" date="2017-07" db="EMBL/GenBank/DDBJ databases">
        <title>An improved, manually edited Actinidia chinensis var. chinensis (kiwifruit) genome highlights the challenges associated with draft genomes and gene prediction in plants.</title>
        <authorList>
            <person name="Pilkington S."/>
            <person name="Crowhurst R."/>
            <person name="Hilario E."/>
            <person name="Nardozza S."/>
            <person name="Fraser L."/>
            <person name="Peng Y."/>
            <person name="Gunaseelan K."/>
            <person name="Simpson R."/>
            <person name="Tahir J."/>
            <person name="Deroles S."/>
            <person name="Templeton K."/>
            <person name="Luo Z."/>
            <person name="Davy M."/>
            <person name="Cheng C."/>
            <person name="Mcneilage M."/>
            <person name="Scaglione D."/>
            <person name="Liu Y."/>
            <person name="Zhang Q."/>
            <person name="Datson P."/>
            <person name="De Silva N."/>
            <person name="Gardiner S."/>
            <person name="Bassett H."/>
            <person name="Chagne D."/>
            <person name="Mccallum J."/>
            <person name="Dzierzon H."/>
            <person name="Deng C."/>
            <person name="Wang Y.-Y."/>
            <person name="Barron N."/>
            <person name="Manako K."/>
            <person name="Bowen J."/>
            <person name="Foster T."/>
            <person name="Erridge Z."/>
            <person name="Tiffin H."/>
            <person name="Waite C."/>
            <person name="Davies K."/>
            <person name="Grierson E."/>
            <person name="Laing W."/>
            <person name="Kirk R."/>
            <person name="Chen X."/>
            <person name="Wood M."/>
            <person name="Montefiori M."/>
            <person name="Brummell D."/>
            <person name="Schwinn K."/>
            <person name="Catanach A."/>
            <person name="Fullerton C."/>
            <person name="Li D."/>
            <person name="Meiyalaghan S."/>
            <person name="Nieuwenhuizen N."/>
            <person name="Read N."/>
            <person name="Prakash R."/>
            <person name="Hunter D."/>
            <person name="Zhang H."/>
            <person name="Mckenzie M."/>
            <person name="Knabel M."/>
            <person name="Harris A."/>
            <person name="Allan A."/>
            <person name="Chen A."/>
            <person name="Janssen B."/>
            <person name="Plunkett B."/>
            <person name="Dwamena C."/>
            <person name="Voogd C."/>
            <person name="Leif D."/>
            <person name="Lafferty D."/>
            <person name="Souleyre E."/>
            <person name="Varkonyi-Gasic E."/>
            <person name="Gambi F."/>
            <person name="Hanley J."/>
            <person name="Yao J.-L."/>
            <person name="Cheung J."/>
            <person name="David K."/>
            <person name="Warren B."/>
            <person name="Marsh K."/>
            <person name="Snowden K."/>
            <person name="Lin-Wang K."/>
            <person name="Brian L."/>
            <person name="Martinez-Sanchez M."/>
            <person name="Wang M."/>
            <person name="Ileperuma N."/>
            <person name="Macnee N."/>
            <person name="Campin R."/>
            <person name="Mcatee P."/>
            <person name="Drummond R."/>
            <person name="Espley R."/>
            <person name="Ireland H."/>
            <person name="Wu R."/>
            <person name="Atkinson R."/>
            <person name="Karunairetnam S."/>
            <person name="Bulley S."/>
            <person name="Chunkath S."/>
            <person name="Hanley Z."/>
            <person name="Storey R."/>
            <person name="Thrimawithana A."/>
            <person name="Thomson S."/>
            <person name="David C."/>
            <person name="Testolin R."/>
        </authorList>
    </citation>
    <scope>NUCLEOTIDE SEQUENCE [LARGE SCALE GENOMIC DNA]</scope>
    <source>
        <strain evidence="3">cv. Red5</strain>
        <tissue evidence="2">Young leaf</tissue>
    </source>
</reference>
<dbReference type="AlphaFoldDB" id="A0A2R6R6L2"/>
<keyword evidence="1" id="KW-1133">Transmembrane helix</keyword>
<name>A0A2R6R6L2_ACTCC</name>
<evidence type="ECO:0000313" key="2">
    <source>
        <dbReference type="EMBL" id="PSS21658.1"/>
    </source>
</evidence>
<dbReference type="PANTHER" id="PTHR46431">
    <property type="entry name" value="EXPRESSED PROTEIN"/>
    <property type="match status" value="1"/>
</dbReference>
<dbReference type="Gramene" id="PSS21658">
    <property type="protein sequence ID" value="PSS21658"/>
    <property type="gene ID" value="CEY00_Acc10707"/>
</dbReference>
<dbReference type="STRING" id="1590841.A0A2R6R6L2"/>